<dbReference type="AlphaFoldDB" id="A0A0G2EZF3"/>
<reference evidence="3 4" key="2">
    <citation type="submission" date="2015-05" db="EMBL/GenBank/DDBJ databases">
        <authorList>
            <person name="Morales-Cruz A."/>
            <person name="Amrine K.C."/>
            <person name="Cantu D."/>
        </authorList>
    </citation>
    <scope>NUCLEOTIDE SEQUENCE [LARGE SCALE GENOMIC DNA]</scope>
    <source>
        <strain evidence="3">UCRPC4</strain>
    </source>
</reference>
<reference evidence="3 4" key="1">
    <citation type="submission" date="2015-05" db="EMBL/GenBank/DDBJ databases">
        <title>Distinctive expansion of gene families associated with plant cell wall degradation and secondary metabolism in the genomes of grapevine trunk pathogens.</title>
        <authorList>
            <person name="Lawrence D.P."/>
            <person name="Travadon R."/>
            <person name="Rolshausen P.E."/>
            <person name="Baumgartner K."/>
        </authorList>
    </citation>
    <scope>NUCLEOTIDE SEQUENCE [LARGE SCALE GENOMIC DNA]</scope>
    <source>
        <strain evidence="3">UCRPC4</strain>
    </source>
</reference>
<dbReference type="InterPro" id="IPR024078">
    <property type="entry name" value="LmbE-like_dom_sf"/>
</dbReference>
<dbReference type="SUPFAM" id="SSF102588">
    <property type="entry name" value="LmbE-like"/>
    <property type="match status" value="1"/>
</dbReference>
<dbReference type="EMBL" id="LCWF01000019">
    <property type="protein sequence ID" value="KKY27967.1"/>
    <property type="molecule type" value="Genomic_DNA"/>
</dbReference>
<evidence type="ECO:0000313" key="3">
    <source>
        <dbReference type="EMBL" id="KKY27967.1"/>
    </source>
</evidence>
<accession>A0A0G2EZF3</accession>
<dbReference type="GO" id="GO:0016020">
    <property type="term" value="C:membrane"/>
    <property type="evidence" value="ECO:0007669"/>
    <property type="project" value="GOC"/>
</dbReference>
<sequence>MRGKRIVLLIAHPDDEAMFFGPTLTHLTAPELGNHVKVLCLSTGNAESIGGVRRKELQTSALHLGVRRPADIFIVDDQERFPDSMTKTWSATEIAGLLIEAFAPEIGKAKSSASGKREETQPPKATIDVLITFDKQGVSNHPNHISLSHGAELFIRLLMRDKSGWRCPVSLYHLRSINIFRKYSFLLDAPYTLFTSALKVIVSGSARKAALARGRTPVRDIGTEAKSLAGDPVEDNNLIFIANPGEYWKIREAMTTCHKSQMVWFRWGWITLGRYMVVNELSKE</sequence>
<dbReference type="GO" id="GO:0006506">
    <property type="term" value="P:GPI anchor biosynthetic process"/>
    <property type="evidence" value="ECO:0007669"/>
    <property type="project" value="UniProtKB-UniPathway"/>
</dbReference>
<evidence type="ECO:0000313" key="4">
    <source>
        <dbReference type="Proteomes" id="UP000053317"/>
    </source>
</evidence>
<dbReference type="PANTHER" id="PTHR12993:SF11">
    <property type="entry name" value="N-ACETYLGLUCOSAMINYL-PHOSPHATIDYLINOSITOL DE-N-ACETYLASE"/>
    <property type="match status" value="1"/>
</dbReference>
<comment type="caution">
    <text evidence="3">The sequence shown here is derived from an EMBL/GenBank/DDBJ whole genome shotgun (WGS) entry which is preliminary data.</text>
</comment>
<gene>
    <name evidence="3" type="ORF">UCRPC4_g00813</name>
</gene>
<proteinExistence type="inferred from homology"/>
<protein>
    <recommendedName>
        <fullName evidence="2">N-acetylglucosaminylphosphatidylinositol deacetylase</fullName>
        <ecNumber evidence="2">3.5.1.89</ecNumber>
    </recommendedName>
</protein>
<evidence type="ECO:0000256" key="1">
    <source>
        <dbReference type="ARBA" id="ARBA00006066"/>
    </source>
</evidence>
<dbReference type="GO" id="GO:0005783">
    <property type="term" value="C:endoplasmic reticulum"/>
    <property type="evidence" value="ECO:0007669"/>
    <property type="project" value="TreeGrafter"/>
</dbReference>
<keyword evidence="4" id="KW-1185">Reference proteome</keyword>
<dbReference type="UniPathway" id="UPA00196"/>
<name>A0A0G2EZF3_PHACM</name>
<dbReference type="EC" id="3.5.1.89" evidence="2"/>
<dbReference type="OrthoDB" id="440160at2759"/>
<organism evidence="3 4">
    <name type="scientific">Phaeomoniella chlamydospora</name>
    <name type="common">Phaeoacremonium chlamydosporum</name>
    <dbReference type="NCBI Taxonomy" id="158046"/>
    <lineage>
        <taxon>Eukaryota</taxon>
        <taxon>Fungi</taxon>
        <taxon>Dikarya</taxon>
        <taxon>Ascomycota</taxon>
        <taxon>Pezizomycotina</taxon>
        <taxon>Eurotiomycetes</taxon>
        <taxon>Chaetothyriomycetidae</taxon>
        <taxon>Phaeomoniellales</taxon>
        <taxon>Phaeomoniellaceae</taxon>
        <taxon>Phaeomoniella</taxon>
    </lineage>
</organism>
<comment type="similarity">
    <text evidence="1">Belongs to the PIGL family.</text>
</comment>
<dbReference type="InterPro" id="IPR003737">
    <property type="entry name" value="GlcNAc_PI_deacetylase-related"/>
</dbReference>
<evidence type="ECO:0000256" key="2">
    <source>
        <dbReference type="ARBA" id="ARBA00012176"/>
    </source>
</evidence>
<dbReference type="GO" id="GO:0000225">
    <property type="term" value="F:N-acetylglucosaminylphosphatidylinositol deacetylase activity"/>
    <property type="evidence" value="ECO:0007669"/>
    <property type="project" value="UniProtKB-EC"/>
</dbReference>
<dbReference type="Proteomes" id="UP000053317">
    <property type="component" value="Unassembled WGS sequence"/>
</dbReference>
<dbReference type="Pfam" id="PF02585">
    <property type="entry name" value="PIG-L"/>
    <property type="match status" value="1"/>
</dbReference>
<dbReference type="Gene3D" id="3.40.50.10320">
    <property type="entry name" value="LmbE-like"/>
    <property type="match status" value="1"/>
</dbReference>
<dbReference type="PANTHER" id="PTHR12993">
    <property type="entry name" value="N-ACETYLGLUCOSAMINYL-PHOSPHATIDYLINOSITOL DE-N-ACETYLASE-RELATED"/>
    <property type="match status" value="1"/>
</dbReference>